<accession>A0A0L0RXN0</accession>
<keyword evidence="2" id="KW-1185">Reference proteome</keyword>
<evidence type="ECO:0000313" key="2">
    <source>
        <dbReference type="Proteomes" id="UP000054350"/>
    </source>
</evidence>
<organism evidence="1 2">
    <name type="scientific">Allomyces macrogynus (strain ATCC 38327)</name>
    <name type="common">Allomyces javanicus var. macrogynus</name>
    <dbReference type="NCBI Taxonomy" id="578462"/>
    <lineage>
        <taxon>Eukaryota</taxon>
        <taxon>Fungi</taxon>
        <taxon>Fungi incertae sedis</taxon>
        <taxon>Blastocladiomycota</taxon>
        <taxon>Blastocladiomycetes</taxon>
        <taxon>Blastocladiales</taxon>
        <taxon>Blastocladiaceae</taxon>
        <taxon>Allomyces</taxon>
    </lineage>
</organism>
<gene>
    <name evidence="1" type="ORF">AMAG_01022</name>
</gene>
<protein>
    <submittedName>
        <fullName evidence="1">Uncharacterized protein</fullName>
    </submittedName>
</protein>
<dbReference type="VEuPathDB" id="FungiDB:AMAG_01022"/>
<evidence type="ECO:0000313" key="1">
    <source>
        <dbReference type="EMBL" id="KNE55088.1"/>
    </source>
</evidence>
<dbReference type="Proteomes" id="UP000054350">
    <property type="component" value="Unassembled WGS sequence"/>
</dbReference>
<dbReference type="OrthoDB" id="5589237at2759"/>
<dbReference type="AlphaFoldDB" id="A0A0L0RXN0"/>
<sequence>MNDDLSTSMPNAYKRSMQHAVDADAALTAVLGQAHNKLRAADAARSRSAITATKCEALKYLFVLDDAKPLVEKRRVDDVCMALRTVAKGLVETPYNQVVFALFVDTTNVLADVAVSASD</sequence>
<proteinExistence type="predicted"/>
<dbReference type="EMBL" id="GG745328">
    <property type="protein sequence ID" value="KNE55088.1"/>
    <property type="molecule type" value="Genomic_DNA"/>
</dbReference>
<reference evidence="2" key="2">
    <citation type="submission" date="2009-11" db="EMBL/GenBank/DDBJ databases">
        <title>The Genome Sequence of Allomyces macrogynus strain ATCC 38327.</title>
        <authorList>
            <consortium name="The Broad Institute Genome Sequencing Platform"/>
            <person name="Russ C."/>
            <person name="Cuomo C."/>
            <person name="Shea T."/>
            <person name="Young S.K."/>
            <person name="Zeng Q."/>
            <person name="Koehrsen M."/>
            <person name="Haas B."/>
            <person name="Borodovsky M."/>
            <person name="Guigo R."/>
            <person name="Alvarado L."/>
            <person name="Berlin A."/>
            <person name="Borenstein D."/>
            <person name="Chen Z."/>
            <person name="Engels R."/>
            <person name="Freedman E."/>
            <person name="Gellesch M."/>
            <person name="Goldberg J."/>
            <person name="Griggs A."/>
            <person name="Gujja S."/>
            <person name="Heiman D."/>
            <person name="Hepburn T."/>
            <person name="Howarth C."/>
            <person name="Jen D."/>
            <person name="Larson L."/>
            <person name="Lewis B."/>
            <person name="Mehta T."/>
            <person name="Park D."/>
            <person name="Pearson M."/>
            <person name="Roberts A."/>
            <person name="Saif S."/>
            <person name="Shenoy N."/>
            <person name="Sisk P."/>
            <person name="Stolte C."/>
            <person name="Sykes S."/>
            <person name="Walk T."/>
            <person name="White J."/>
            <person name="Yandava C."/>
            <person name="Burger G."/>
            <person name="Gray M.W."/>
            <person name="Holland P.W.H."/>
            <person name="King N."/>
            <person name="Lang F.B.F."/>
            <person name="Roger A.J."/>
            <person name="Ruiz-Trillo I."/>
            <person name="Lander E."/>
            <person name="Nusbaum C."/>
        </authorList>
    </citation>
    <scope>NUCLEOTIDE SEQUENCE [LARGE SCALE GENOMIC DNA]</scope>
    <source>
        <strain evidence="2">ATCC 38327</strain>
    </source>
</reference>
<reference evidence="1 2" key="1">
    <citation type="submission" date="2009-11" db="EMBL/GenBank/DDBJ databases">
        <title>Annotation of Allomyces macrogynus ATCC 38327.</title>
        <authorList>
            <consortium name="The Broad Institute Genome Sequencing Platform"/>
            <person name="Russ C."/>
            <person name="Cuomo C."/>
            <person name="Burger G."/>
            <person name="Gray M.W."/>
            <person name="Holland P.W.H."/>
            <person name="King N."/>
            <person name="Lang F.B.F."/>
            <person name="Roger A.J."/>
            <person name="Ruiz-Trillo I."/>
            <person name="Young S.K."/>
            <person name="Zeng Q."/>
            <person name="Gargeya S."/>
            <person name="Fitzgerald M."/>
            <person name="Haas B."/>
            <person name="Abouelleil A."/>
            <person name="Alvarado L."/>
            <person name="Arachchi H.M."/>
            <person name="Berlin A."/>
            <person name="Chapman S.B."/>
            <person name="Gearin G."/>
            <person name="Goldberg J."/>
            <person name="Griggs A."/>
            <person name="Gujja S."/>
            <person name="Hansen M."/>
            <person name="Heiman D."/>
            <person name="Howarth C."/>
            <person name="Larimer J."/>
            <person name="Lui A."/>
            <person name="MacDonald P.J.P."/>
            <person name="McCowen C."/>
            <person name="Montmayeur A."/>
            <person name="Murphy C."/>
            <person name="Neiman D."/>
            <person name="Pearson M."/>
            <person name="Priest M."/>
            <person name="Roberts A."/>
            <person name="Saif S."/>
            <person name="Shea T."/>
            <person name="Sisk P."/>
            <person name="Stolte C."/>
            <person name="Sykes S."/>
            <person name="Wortman J."/>
            <person name="Nusbaum C."/>
            <person name="Birren B."/>
        </authorList>
    </citation>
    <scope>NUCLEOTIDE SEQUENCE [LARGE SCALE GENOMIC DNA]</scope>
    <source>
        <strain evidence="1 2">ATCC 38327</strain>
    </source>
</reference>
<name>A0A0L0RXN0_ALLM3</name>